<feature type="compositionally biased region" description="Low complexity" evidence="1">
    <location>
        <begin position="37"/>
        <end position="54"/>
    </location>
</feature>
<evidence type="ECO:0000313" key="3">
    <source>
        <dbReference type="Proteomes" id="UP000230423"/>
    </source>
</evidence>
<proteinExistence type="predicted"/>
<feature type="compositionally biased region" description="Low complexity" evidence="1">
    <location>
        <begin position="64"/>
        <end position="88"/>
    </location>
</feature>
<name>A0A2G9TGQ7_TELCI</name>
<gene>
    <name evidence="2" type="ORF">TELCIR_21450</name>
</gene>
<accession>A0A2G9TGQ7</accession>
<keyword evidence="3" id="KW-1185">Reference proteome</keyword>
<reference evidence="2 3" key="1">
    <citation type="submission" date="2015-09" db="EMBL/GenBank/DDBJ databases">
        <title>Draft genome of the parasitic nematode Teladorsagia circumcincta isolate WARC Sus (inbred).</title>
        <authorList>
            <person name="Mitreva M."/>
        </authorList>
    </citation>
    <scope>NUCLEOTIDE SEQUENCE [LARGE SCALE GENOMIC DNA]</scope>
    <source>
        <strain evidence="2 3">S</strain>
    </source>
</reference>
<dbReference type="Proteomes" id="UP000230423">
    <property type="component" value="Unassembled WGS sequence"/>
</dbReference>
<feature type="compositionally biased region" description="Low complexity" evidence="1">
    <location>
        <begin position="14"/>
        <end position="28"/>
    </location>
</feature>
<feature type="compositionally biased region" description="Basic and acidic residues" evidence="1">
    <location>
        <begin position="1"/>
        <end position="13"/>
    </location>
</feature>
<organism evidence="2 3">
    <name type="scientific">Teladorsagia circumcincta</name>
    <name type="common">Brown stomach worm</name>
    <name type="synonym">Ostertagia circumcincta</name>
    <dbReference type="NCBI Taxonomy" id="45464"/>
    <lineage>
        <taxon>Eukaryota</taxon>
        <taxon>Metazoa</taxon>
        <taxon>Ecdysozoa</taxon>
        <taxon>Nematoda</taxon>
        <taxon>Chromadorea</taxon>
        <taxon>Rhabditida</taxon>
        <taxon>Rhabditina</taxon>
        <taxon>Rhabditomorpha</taxon>
        <taxon>Strongyloidea</taxon>
        <taxon>Trichostrongylidae</taxon>
        <taxon>Teladorsagia</taxon>
    </lineage>
</organism>
<protein>
    <submittedName>
        <fullName evidence="2">Uncharacterized protein</fullName>
    </submittedName>
</protein>
<evidence type="ECO:0000256" key="1">
    <source>
        <dbReference type="SAM" id="MobiDB-lite"/>
    </source>
</evidence>
<dbReference type="AlphaFoldDB" id="A0A2G9TGQ7"/>
<sequence>SDDVPKISHKTSEPTKPTTESTSESSPTQTEISKTVPSKVTPKTSHSSSTSSAPLPSPKAELAKTTSPKTTPRTSMSSCSSPPFDSPTRPGKYTSIDLENDLPEIYNTQLNPALEDPDMSEFFSRPPPFYKAKSPPIYISRKGILDSLEISEK</sequence>
<dbReference type="EMBL" id="KZ367355">
    <property type="protein sequence ID" value="PIO57146.1"/>
    <property type="molecule type" value="Genomic_DNA"/>
</dbReference>
<feature type="non-terminal residue" evidence="2">
    <location>
        <position position="1"/>
    </location>
</feature>
<evidence type="ECO:0000313" key="2">
    <source>
        <dbReference type="EMBL" id="PIO57146.1"/>
    </source>
</evidence>
<dbReference type="OrthoDB" id="5827859at2759"/>
<feature type="region of interest" description="Disordered" evidence="1">
    <location>
        <begin position="1"/>
        <end position="101"/>
    </location>
</feature>